<evidence type="ECO:0000256" key="5">
    <source>
        <dbReference type="ARBA" id="ARBA00022692"/>
    </source>
</evidence>
<dbReference type="GO" id="GO:0009279">
    <property type="term" value="C:cell outer membrane"/>
    <property type="evidence" value="ECO:0007669"/>
    <property type="project" value="UniProtKB-SubCell"/>
</dbReference>
<keyword evidence="5" id="KW-0812">Transmembrane</keyword>
<dbReference type="RefSeq" id="WP_015896450.1">
    <property type="nucleotide sequence ID" value="NC_012483.1"/>
</dbReference>
<dbReference type="InterPro" id="IPR051906">
    <property type="entry name" value="TolC-like"/>
</dbReference>
<protein>
    <submittedName>
        <fullName evidence="9">Outer membrane efflux protein family</fullName>
    </submittedName>
</protein>
<dbReference type="HOGENOM" id="CLU_594371_0_0_0"/>
<evidence type="ECO:0000256" key="2">
    <source>
        <dbReference type="ARBA" id="ARBA00007613"/>
    </source>
</evidence>
<comment type="subcellular location">
    <subcellularLocation>
        <location evidence="1">Cell outer membrane</location>
    </subcellularLocation>
</comment>
<keyword evidence="3" id="KW-0813">Transport</keyword>
<dbReference type="Proteomes" id="UP000002207">
    <property type="component" value="Chromosome"/>
</dbReference>
<dbReference type="InParanoid" id="C1F5D3"/>
<evidence type="ECO:0000256" key="3">
    <source>
        <dbReference type="ARBA" id="ARBA00022448"/>
    </source>
</evidence>
<dbReference type="PANTHER" id="PTHR30026:SF20">
    <property type="entry name" value="OUTER MEMBRANE PROTEIN TOLC"/>
    <property type="match status" value="1"/>
</dbReference>
<evidence type="ECO:0000313" key="10">
    <source>
        <dbReference type="Proteomes" id="UP000002207"/>
    </source>
</evidence>
<dbReference type="SUPFAM" id="SSF56954">
    <property type="entry name" value="Outer membrane efflux proteins (OEP)"/>
    <property type="match status" value="1"/>
</dbReference>
<dbReference type="AlphaFoldDB" id="C1F5D3"/>
<dbReference type="InterPro" id="IPR003423">
    <property type="entry name" value="OMP_efflux"/>
</dbReference>
<comment type="similarity">
    <text evidence="2">Belongs to the outer membrane factor (OMF) (TC 1.B.17) family.</text>
</comment>
<dbReference type="Pfam" id="PF02321">
    <property type="entry name" value="OEP"/>
    <property type="match status" value="2"/>
</dbReference>
<dbReference type="GO" id="GO:0015288">
    <property type="term" value="F:porin activity"/>
    <property type="evidence" value="ECO:0007669"/>
    <property type="project" value="TreeGrafter"/>
</dbReference>
<organism evidence="9 10">
    <name type="scientific">Acidobacterium capsulatum (strain ATCC 51196 / DSM 11244 / BCRC 80197 / JCM 7670 / NBRC 15755 / NCIMB 13165 / 161)</name>
    <dbReference type="NCBI Taxonomy" id="240015"/>
    <lineage>
        <taxon>Bacteria</taxon>
        <taxon>Pseudomonadati</taxon>
        <taxon>Acidobacteriota</taxon>
        <taxon>Terriglobia</taxon>
        <taxon>Terriglobales</taxon>
        <taxon>Acidobacteriaceae</taxon>
        <taxon>Acidobacterium</taxon>
    </lineage>
</organism>
<keyword evidence="8" id="KW-0732">Signal</keyword>
<dbReference type="eggNOG" id="COG1538">
    <property type="taxonomic scope" value="Bacteria"/>
</dbReference>
<evidence type="ECO:0000256" key="7">
    <source>
        <dbReference type="ARBA" id="ARBA00023237"/>
    </source>
</evidence>
<name>C1F5D3_ACIC5</name>
<evidence type="ECO:0000256" key="1">
    <source>
        <dbReference type="ARBA" id="ARBA00004442"/>
    </source>
</evidence>
<dbReference type="GO" id="GO:1990281">
    <property type="term" value="C:efflux pump complex"/>
    <property type="evidence" value="ECO:0007669"/>
    <property type="project" value="TreeGrafter"/>
</dbReference>
<dbReference type="PANTHER" id="PTHR30026">
    <property type="entry name" value="OUTER MEMBRANE PROTEIN TOLC"/>
    <property type="match status" value="1"/>
</dbReference>
<dbReference type="Gene3D" id="1.20.1600.10">
    <property type="entry name" value="Outer membrane efflux proteins (OEP)"/>
    <property type="match status" value="1"/>
</dbReference>
<proteinExistence type="inferred from homology"/>
<sequence>MPEKQEWKWKTLLTVAMLATASVWPAPAQQAEPLTREPLVLTLPQAVHLAMEHSHRLALARLAVEDSREEKRIARSHFYPRLSNSSSVLHISALQGVVIPAGALTRGTSGAAVPADTVRIDQGASTTYTSGTGLAQPMTQFFRIRAGVRAADADLHSAQLTEQDAEDNISLEVHQFYYSYLIEEARERAAEDAVHAASVSAEEARQSVQHGHLLTNAQLGTQASLLDKQQAVLVSRLHLDDITLKLDDLLGLPLGTSLTLSSADLETPSILPSRSQAMQMVLEKSPAVLKARQELKKAQAGVDAARDAYIPDITGIARYSYQSGLPFFTHNFGTFGASFKFTLFDGGAREARLHDAHVKLSMAQTQLAQLQNDVRIEIAAAYDKEEQLQQLVQVASLALKAHEETMRIEKQRVQVKASLPSAEVTAQSEVASAKVNLLGARLNLYLAQNDIGRLLGMKFQ</sequence>
<dbReference type="GO" id="GO:0015562">
    <property type="term" value="F:efflux transmembrane transporter activity"/>
    <property type="evidence" value="ECO:0007669"/>
    <property type="project" value="InterPro"/>
</dbReference>
<dbReference type="EMBL" id="CP001472">
    <property type="protein sequence ID" value="ACO34267.1"/>
    <property type="molecule type" value="Genomic_DNA"/>
</dbReference>
<keyword evidence="7" id="KW-0998">Cell outer membrane</keyword>
<evidence type="ECO:0000256" key="8">
    <source>
        <dbReference type="SAM" id="SignalP"/>
    </source>
</evidence>
<feature type="signal peptide" evidence="8">
    <location>
        <begin position="1"/>
        <end position="28"/>
    </location>
</feature>
<dbReference type="OrthoDB" id="108961at2"/>
<reference evidence="9 10" key="1">
    <citation type="journal article" date="2009" name="Appl. Environ. Microbiol.">
        <title>Three genomes from the phylum Acidobacteria provide insight into the lifestyles of these microorganisms in soils.</title>
        <authorList>
            <person name="Ward N.L."/>
            <person name="Challacombe J.F."/>
            <person name="Janssen P.H."/>
            <person name="Henrissat B."/>
            <person name="Coutinho P.M."/>
            <person name="Wu M."/>
            <person name="Xie G."/>
            <person name="Haft D.H."/>
            <person name="Sait M."/>
            <person name="Badger J."/>
            <person name="Barabote R.D."/>
            <person name="Bradley B."/>
            <person name="Brettin T.S."/>
            <person name="Brinkac L.M."/>
            <person name="Bruce D."/>
            <person name="Creasy T."/>
            <person name="Daugherty S.C."/>
            <person name="Davidsen T.M."/>
            <person name="DeBoy R.T."/>
            <person name="Detter J.C."/>
            <person name="Dodson R.J."/>
            <person name="Durkin A.S."/>
            <person name="Ganapathy A."/>
            <person name="Gwinn-Giglio M."/>
            <person name="Han C.S."/>
            <person name="Khouri H."/>
            <person name="Kiss H."/>
            <person name="Kothari S.P."/>
            <person name="Madupu R."/>
            <person name="Nelson K.E."/>
            <person name="Nelson W.C."/>
            <person name="Paulsen I."/>
            <person name="Penn K."/>
            <person name="Ren Q."/>
            <person name="Rosovitz M.J."/>
            <person name="Selengut J.D."/>
            <person name="Shrivastava S."/>
            <person name="Sullivan S.A."/>
            <person name="Tapia R."/>
            <person name="Thompson L.S."/>
            <person name="Watkins K.L."/>
            <person name="Yang Q."/>
            <person name="Yu C."/>
            <person name="Zafar N."/>
            <person name="Zhou L."/>
            <person name="Kuske C.R."/>
        </authorList>
    </citation>
    <scope>NUCLEOTIDE SEQUENCE [LARGE SCALE GENOMIC DNA]</scope>
    <source>
        <strain evidence="10">ATCC 51196 / DSM 11244 / BCRC 80197 / JCM 7670 / NBRC 15755 / NCIMB 13165 / 161</strain>
    </source>
</reference>
<feature type="chain" id="PRO_5002909321" evidence="8">
    <location>
        <begin position="29"/>
        <end position="460"/>
    </location>
</feature>
<dbReference type="STRING" id="240015.ACP_1306"/>
<evidence type="ECO:0000256" key="6">
    <source>
        <dbReference type="ARBA" id="ARBA00023136"/>
    </source>
</evidence>
<keyword evidence="6" id="KW-0472">Membrane</keyword>
<keyword evidence="10" id="KW-1185">Reference proteome</keyword>
<keyword evidence="4" id="KW-1134">Transmembrane beta strand</keyword>
<gene>
    <name evidence="9" type="ordered locus">ACP_1306</name>
</gene>
<accession>C1F5D3</accession>
<evidence type="ECO:0000313" key="9">
    <source>
        <dbReference type="EMBL" id="ACO34267.1"/>
    </source>
</evidence>
<dbReference type="KEGG" id="aca:ACP_1306"/>
<evidence type="ECO:0000256" key="4">
    <source>
        <dbReference type="ARBA" id="ARBA00022452"/>
    </source>
</evidence>